<evidence type="ECO:0000313" key="2">
    <source>
        <dbReference type="EMBL" id="KAE8392575.1"/>
    </source>
</evidence>
<feature type="compositionally biased region" description="Polar residues" evidence="1">
    <location>
        <begin position="117"/>
        <end position="130"/>
    </location>
</feature>
<sequence>MDPHPHERGEVLGSSSGTGGNGERRALQQQRRMRKIQARRRQLQQPSVDQEPMELERISTGDSDEDMSDQGLLTWERSEGSAAAPQTEPIPPSSTLVHLESREHSIAVSVSEDGEHTTPSPGRRNSSIGH</sequence>
<proteinExistence type="predicted"/>
<gene>
    <name evidence="2" type="ORF">BDV23DRAFT_181505</name>
</gene>
<name>A0A5N7CEI8_PETAA</name>
<protein>
    <submittedName>
        <fullName evidence="2">Uncharacterized protein</fullName>
    </submittedName>
</protein>
<organism evidence="2">
    <name type="scientific">Petromyces alliaceus</name>
    <name type="common">Aspergillus alliaceus</name>
    <dbReference type="NCBI Taxonomy" id="209559"/>
    <lineage>
        <taxon>Eukaryota</taxon>
        <taxon>Fungi</taxon>
        <taxon>Dikarya</taxon>
        <taxon>Ascomycota</taxon>
        <taxon>Pezizomycotina</taxon>
        <taxon>Eurotiomycetes</taxon>
        <taxon>Eurotiomycetidae</taxon>
        <taxon>Eurotiales</taxon>
        <taxon>Aspergillaceae</taxon>
        <taxon>Aspergillus</taxon>
        <taxon>Aspergillus subgen. Circumdati</taxon>
    </lineage>
</organism>
<accession>A0A5N7CEI8</accession>
<feature type="region of interest" description="Disordered" evidence="1">
    <location>
        <begin position="1"/>
        <end position="130"/>
    </location>
</feature>
<dbReference type="Proteomes" id="UP000326877">
    <property type="component" value="Unassembled WGS sequence"/>
</dbReference>
<feature type="compositionally biased region" description="Basic residues" evidence="1">
    <location>
        <begin position="31"/>
        <end position="42"/>
    </location>
</feature>
<evidence type="ECO:0000256" key="1">
    <source>
        <dbReference type="SAM" id="MobiDB-lite"/>
    </source>
</evidence>
<dbReference type="EMBL" id="ML735236">
    <property type="protein sequence ID" value="KAE8392575.1"/>
    <property type="molecule type" value="Genomic_DNA"/>
</dbReference>
<feature type="compositionally biased region" description="Basic and acidic residues" evidence="1">
    <location>
        <begin position="1"/>
        <end position="10"/>
    </location>
</feature>
<dbReference type="AlphaFoldDB" id="A0A5N7CEI8"/>
<reference evidence="2" key="1">
    <citation type="submission" date="2019-04" db="EMBL/GenBank/DDBJ databases">
        <title>Friends and foes A comparative genomics studyof 23 Aspergillus species from section Flavi.</title>
        <authorList>
            <consortium name="DOE Joint Genome Institute"/>
            <person name="Kjaerbolling I."/>
            <person name="Vesth T."/>
            <person name="Frisvad J.C."/>
            <person name="Nybo J.L."/>
            <person name="Theobald S."/>
            <person name="Kildgaard S."/>
            <person name="Isbrandt T."/>
            <person name="Kuo A."/>
            <person name="Sato A."/>
            <person name="Lyhne E.K."/>
            <person name="Kogle M.E."/>
            <person name="Wiebenga A."/>
            <person name="Kun R.S."/>
            <person name="Lubbers R.J."/>
            <person name="Makela M.R."/>
            <person name="Barry K."/>
            <person name="Chovatia M."/>
            <person name="Clum A."/>
            <person name="Daum C."/>
            <person name="Haridas S."/>
            <person name="He G."/>
            <person name="LaButti K."/>
            <person name="Lipzen A."/>
            <person name="Mondo S."/>
            <person name="Riley R."/>
            <person name="Salamov A."/>
            <person name="Simmons B.A."/>
            <person name="Magnuson J.K."/>
            <person name="Henrissat B."/>
            <person name="Mortensen U.H."/>
            <person name="Larsen T.O."/>
            <person name="Devries R.P."/>
            <person name="Grigoriev I.V."/>
            <person name="Machida M."/>
            <person name="Baker S.E."/>
            <person name="Andersen M.R."/>
        </authorList>
    </citation>
    <scope>NUCLEOTIDE SEQUENCE [LARGE SCALE GENOMIC DNA]</scope>
    <source>
        <strain evidence="2">IBT 14317</strain>
    </source>
</reference>